<evidence type="ECO:0000313" key="2">
    <source>
        <dbReference type="Proteomes" id="UP000011205"/>
    </source>
</evidence>
<proteinExistence type="predicted"/>
<gene>
    <name evidence="1" type="ORF">STVIR_6304</name>
</gene>
<dbReference type="EMBL" id="AMLP01000196">
    <property type="protein sequence ID" value="ELS52743.1"/>
    <property type="molecule type" value="Genomic_DNA"/>
</dbReference>
<reference evidence="1 2" key="1">
    <citation type="journal article" date="2013" name="Genome Announc.">
        <title>Draft Genome Sequence of Streptomyces viridochromogenes Strain Tu57, Producer of Avilamycin.</title>
        <authorList>
            <person name="Gruning B.A."/>
            <person name="Erxleben A."/>
            <person name="Hahnlein A."/>
            <person name="Gunther S."/>
        </authorList>
    </citation>
    <scope>NUCLEOTIDE SEQUENCE [LARGE SCALE GENOMIC DNA]</scope>
    <source>
        <strain evidence="1 2">Tue57</strain>
    </source>
</reference>
<accession>L8P9A2</accession>
<name>L8P9A2_STRVR</name>
<protein>
    <submittedName>
        <fullName evidence="1">Uncharacterized protein</fullName>
    </submittedName>
</protein>
<dbReference type="AlphaFoldDB" id="L8P9A2"/>
<comment type="caution">
    <text evidence="1">The sequence shown here is derived from an EMBL/GenBank/DDBJ whole genome shotgun (WGS) entry which is preliminary data.</text>
</comment>
<evidence type="ECO:0000313" key="1">
    <source>
        <dbReference type="EMBL" id="ELS52743.1"/>
    </source>
</evidence>
<dbReference type="Proteomes" id="UP000011205">
    <property type="component" value="Unassembled WGS sequence"/>
</dbReference>
<sequence length="30" mass="3165">MTPSDHRIALNHGGSDPVVTGLRAVHPLIC</sequence>
<organism evidence="1 2">
    <name type="scientific">Streptomyces viridochromogenes Tue57</name>
    <dbReference type="NCBI Taxonomy" id="1160705"/>
    <lineage>
        <taxon>Bacteria</taxon>
        <taxon>Bacillati</taxon>
        <taxon>Actinomycetota</taxon>
        <taxon>Actinomycetes</taxon>
        <taxon>Kitasatosporales</taxon>
        <taxon>Streptomycetaceae</taxon>
        <taxon>Streptomyces</taxon>
    </lineage>
</organism>